<dbReference type="InterPro" id="IPR035965">
    <property type="entry name" value="PAS-like_dom_sf"/>
</dbReference>
<dbReference type="SMART" id="SM00448">
    <property type="entry name" value="REC"/>
    <property type="match status" value="1"/>
</dbReference>
<comment type="caution">
    <text evidence="5">The sequence shown here is derived from an EMBL/GenBank/DDBJ whole genome shotgun (WGS) entry which is preliminary data.</text>
</comment>
<dbReference type="Pfam" id="PF13426">
    <property type="entry name" value="PAS_9"/>
    <property type="match status" value="1"/>
</dbReference>
<name>A0A1F6T1F2_9PROT</name>
<dbReference type="InterPro" id="IPR011006">
    <property type="entry name" value="CheY-like_superfamily"/>
</dbReference>
<dbReference type="NCBIfam" id="TIGR00254">
    <property type="entry name" value="GGDEF"/>
    <property type="match status" value="1"/>
</dbReference>
<dbReference type="Pfam" id="PF00563">
    <property type="entry name" value="EAL"/>
    <property type="match status" value="1"/>
</dbReference>
<evidence type="ECO:0000313" key="5">
    <source>
        <dbReference type="EMBL" id="OGI38991.1"/>
    </source>
</evidence>
<dbReference type="Gene3D" id="3.30.450.20">
    <property type="entry name" value="PAS domain"/>
    <property type="match status" value="1"/>
</dbReference>
<dbReference type="EMBL" id="MFSR01000055">
    <property type="protein sequence ID" value="OGI38991.1"/>
    <property type="molecule type" value="Genomic_DNA"/>
</dbReference>
<dbReference type="PROSITE" id="PS50883">
    <property type="entry name" value="EAL"/>
    <property type="match status" value="1"/>
</dbReference>
<dbReference type="Pfam" id="PF00990">
    <property type="entry name" value="GGDEF"/>
    <property type="match status" value="1"/>
</dbReference>
<organism evidence="5 6">
    <name type="scientific">Candidatus Muproteobacteria bacterium RBG_16_64_10</name>
    <dbReference type="NCBI Taxonomy" id="1817757"/>
    <lineage>
        <taxon>Bacteria</taxon>
        <taxon>Pseudomonadati</taxon>
        <taxon>Pseudomonadota</taxon>
        <taxon>Candidatus Muproteobacteria</taxon>
    </lineage>
</organism>
<dbReference type="CDD" id="cd00130">
    <property type="entry name" value="PAS"/>
    <property type="match status" value="1"/>
</dbReference>
<dbReference type="InterPro" id="IPR000160">
    <property type="entry name" value="GGDEF_dom"/>
</dbReference>
<dbReference type="PROSITE" id="PS50887">
    <property type="entry name" value="GGDEF"/>
    <property type="match status" value="1"/>
</dbReference>
<evidence type="ECO:0000259" key="3">
    <source>
        <dbReference type="PROSITE" id="PS50883"/>
    </source>
</evidence>
<feature type="domain" description="EAL" evidence="3">
    <location>
        <begin position="445"/>
        <end position="698"/>
    </location>
</feature>
<dbReference type="SUPFAM" id="SSF52172">
    <property type="entry name" value="CheY-like"/>
    <property type="match status" value="1"/>
</dbReference>
<comment type="caution">
    <text evidence="1">Lacks conserved residue(s) required for the propagation of feature annotation.</text>
</comment>
<dbReference type="SUPFAM" id="SSF141868">
    <property type="entry name" value="EAL domain-like"/>
    <property type="match status" value="1"/>
</dbReference>
<evidence type="ECO:0008006" key="7">
    <source>
        <dbReference type="Google" id="ProtNLM"/>
    </source>
</evidence>
<dbReference type="PANTHER" id="PTHR44757">
    <property type="entry name" value="DIGUANYLATE CYCLASE DGCP"/>
    <property type="match status" value="1"/>
</dbReference>
<dbReference type="Pfam" id="PF00072">
    <property type="entry name" value="Response_reg"/>
    <property type="match status" value="1"/>
</dbReference>
<dbReference type="InterPro" id="IPR001633">
    <property type="entry name" value="EAL_dom"/>
</dbReference>
<dbReference type="InterPro" id="IPR029787">
    <property type="entry name" value="Nucleotide_cyclase"/>
</dbReference>
<dbReference type="InterPro" id="IPR001789">
    <property type="entry name" value="Sig_transdc_resp-reg_receiver"/>
</dbReference>
<proteinExistence type="predicted"/>
<dbReference type="Proteomes" id="UP000179334">
    <property type="component" value="Unassembled WGS sequence"/>
</dbReference>
<dbReference type="InterPro" id="IPR035919">
    <property type="entry name" value="EAL_sf"/>
</dbReference>
<dbReference type="Gene3D" id="3.20.20.450">
    <property type="entry name" value="EAL domain"/>
    <property type="match status" value="1"/>
</dbReference>
<dbReference type="SUPFAM" id="SSF55073">
    <property type="entry name" value="Nucleotide cyclase"/>
    <property type="match status" value="1"/>
</dbReference>
<evidence type="ECO:0000313" key="6">
    <source>
        <dbReference type="Proteomes" id="UP000179334"/>
    </source>
</evidence>
<dbReference type="CDD" id="cd01948">
    <property type="entry name" value="EAL"/>
    <property type="match status" value="1"/>
</dbReference>
<dbReference type="CDD" id="cd01949">
    <property type="entry name" value="GGDEF"/>
    <property type="match status" value="1"/>
</dbReference>
<sequence>MAEKKILRALIIDDSPDDVEITLTTLHKAGYTLKMQRVQDAAGVQGALAKGEWDVVISEFALPHFSAEVALELVKSAGLDIPFIVFTRAVKDTDLVRIMHAGARDVILKNQPVRIPPVLVRELEAADLARRHRDLSQQLQESEHKHRAVTEGSREAIGYCLDGMHIDANPAYLAVFGYENFGELEGIPVMNLIDKSDQARFKDCLRKVANQGPQPAQQFQAIRRDGTRFHVELTAAPITVRGEKCAQLLAEDISKRKTVEDKILFLSQRDPLTGLYNRNTFLQELGKLVEQARQGQGGGGLIYLDMMQLKEINTTFGHSTGDRILIQVAKFLREKLGDSAVLARFGGEEFTLLLPNVDETGLKQTAENILGYLKDLSLTKDGKTYTCNCACGLAVIDRNSASIQSVMATAFSLAKQAGAAKKPPPAAAEAAVASSVKVALDPAAVEAWAGRLRTALEKNEFHLTYQPVINLHGEPAEMFEVLLRLTGPDNETIEPGQFMPAAEAAGLAAAIDRWVVDQSLRALAELQRQGRATSLFINLTPYAFKDAELLVLLMNSLKELKVKPDSVVLEADEDAIIANYAEAKTFIQSVKKLGCRFTVDNFGTSLATLNQIRDLPVQFLKISGSIVRNLSTDRVSQASLKAVIELAQALDKQTIAKSVEKAEDMSILFNLGVDYVQGHYFQEADSQMNYEFSGGNPARGAAS</sequence>
<dbReference type="SMART" id="SM00052">
    <property type="entry name" value="EAL"/>
    <property type="match status" value="1"/>
</dbReference>
<dbReference type="CDD" id="cd00156">
    <property type="entry name" value="REC"/>
    <property type="match status" value="1"/>
</dbReference>
<evidence type="ECO:0000256" key="1">
    <source>
        <dbReference type="PROSITE-ProRule" id="PRU00169"/>
    </source>
</evidence>
<accession>A0A1F6T1F2</accession>
<dbReference type="PROSITE" id="PS50110">
    <property type="entry name" value="RESPONSE_REGULATORY"/>
    <property type="match status" value="1"/>
</dbReference>
<dbReference type="Gene3D" id="3.30.70.270">
    <property type="match status" value="1"/>
</dbReference>
<dbReference type="PANTHER" id="PTHR44757:SF2">
    <property type="entry name" value="BIOFILM ARCHITECTURE MAINTENANCE PROTEIN MBAA"/>
    <property type="match status" value="1"/>
</dbReference>
<reference evidence="5 6" key="1">
    <citation type="journal article" date="2016" name="Nat. Commun.">
        <title>Thousands of microbial genomes shed light on interconnected biogeochemical processes in an aquifer system.</title>
        <authorList>
            <person name="Anantharaman K."/>
            <person name="Brown C.T."/>
            <person name="Hug L.A."/>
            <person name="Sharon I."/>
            <person name="Castelle C.J."/>
            <person name="Probst A.J."/>
            <person name="Thomas B.C."/>
            <person name="Singh A."/>
            <person name="Wilkins M.J."/>
            <person name="Karaoz U."/>
            <person name="Brodie E.L."/>
            <person name="Williams K.H."/>
            <person name="Hubbard S.S."/>
            <person name="Banfield J.F."/>
        </authorList>
    </citation>
    <scope>NUCLEOTIDE SEQUENCE [LARGE SCALE GENOMIC DNA]</scope>
</reference>
<dbReference type="InterPro" id="IPR000014">
    <property type="entry name" value="PAS"/>
</dbReference>
<gene>
    <name evidence="5" type="ORF">A2V91_05270</name>
</gene>
<dbReference type="SMART" id="SM00267">
    <property type="entry name" value="GGDEF"/>
    <property type="match status" value="1"/>
</dbReference>
<dbReference type="AlphaFoldDB" id="A0A1F6T1F2"/>
<protein>
    <recommendedName>
        <fullName evidence="7">Diguanylate cyclase</fullName>
    </recommendedName>
</protein>
<evidence type="ECO:0000259" key="4">
    <source>
        <dbReference type="PROSITE" id="PS50887"/>
    </source>
</evidence>
<feature type="domain" description="Response regulatory" evidence="2">
    <location>
        <begin position="8"/>
        <end position="124"/>
    </location>
</feature>
<dbReference type="InterPro" id="IPR052155">
    <property type="entry name" value="Biofilm_reg_signaling"/>
</dbReference>
<dbReference type="Gene3D" id="3.40.50.2300">
    <property type="match status" value="1"/>
</dbReference>
<feature type="domain" description="GGDEF" evidence="4">
    <location>
        <begin position="297"/>
        <end position="430"/>
    </location>
</feature>
<evidence type="ECO:0000259" key="2">
    <source>
        <dbReference type="PROSITE" id="PS50110"/>
    </source>
</evidence>
<dbReference type="SUPFAM" id="SSF55785">
    <property type="entry name" value="PYP-like sensor domain (PAS domain)"/>
    <property type="match status" value="1"/>
</dbReference>
<dbReference type="GO" id="GO:0000160">
    <property type="term" value="P:phosphorelay signal transduction system"/>
    <property type="evidence" value="ECO:0007669"/>
    <property type="project" value="InterPro"/>
</dbReference>
<dbReference type="InterPro" id="IPR043128">
    <property type="entry name" value="Rev_trsase/Diguanyl_cyclase"/>
</dbReference>
<dbReference type="NCBIfam" id="TIGR00229">
    <property type="entry name" value="sensory_box"/>
    <property type="match status" value="1"/>
</dbReference>